<feature type="non-terminal residue" evidence="2">
    <location>
        <position position="100"/>
    </location>
</feature>
<proteinExistence type="predicted"/>
<reference evidence="2" key="1">
    <citation type="journal article" date="2019" name="Sci. Rep.">
        <title>Draft genome of Tanacetum cinerariifolium, the natural source of mosquito coil.</title>
        <authorList>
            <person name="Yamashiro T."/>
            <person name="Shiraishi A."/>
            <person name="Satake H."/>
            <person name="Nakayama K."/>
        </authorList>
    </citation>
    <scope>NUCLEOTIDE SEQUENCE</scope>
</reference>
<name>A0A699UKM7_TANCI</name>
<dbReference type="AlphaFoldDB" id="A0A699UKM7"/>
<evidence type="ECO:0000256" key="1">
    <source>
        <dbReference type="SAM" id="MobiDB-lite"/>
    </source>
</evidence>
<gene>
    <name evidence="2" type="ORF">Tci_895671</name>
</gene>
<feature type="compositionally biased region" description="Polar residues" evidence="1">
    <location>
        <begin position="1"/>
        <end position="12"/>
    </location>
</feature>
<feature type="region of interest" description="Disordered" evidence="1">
    <location>
        <begin position="1"/>
        <end position="100"/>
    </location>
</feature>
<feature type="non-terminal residue" evidence="2">
    <location>
        <position position="1"/>
    </location>
</feature>
<feature type="compositionally biased region" description="Polar residues" evidence="1">
    <location>
        <begin position="41"/>
        <end position="53"/>
    </location>
</feature>
<feature type="compositionally biased region" description="Basic and acidic residues" evidence="1">
    <location>
        <begin position="16"/>
        <end position="28"/>
    </location>
</feature>
<feature type="compositionally biased region" description="Low complexity" evidence="1">
    <location>
        <begin position="74"/>
        <end position="92"/>
    </location>
</feature>
<evidence type="ECO:0000313" key="2">
    <source>
        <dbReference type="EMBL" id="GFD23702.1"/>
    </source>
</evidence>
<dbReference type="EMBL" id="BKCJ011346910">
    <property type="protein sequence ID" value="GFD23702.1"/>
    <property type="molecule type" value="Genomic_DNA"/>
</dbReference>
<protein>
    <submittedName>
        <fullName evidence="2">Uncharacterized protein</fullName>
    </submittedName>
</protein>
<comment type="caution">
    <text evidence="2">The sequence shown here is derived from an EMBL/GenBank/DDBJ whole genome shotgun (WGS) entry which is preliminary data.</text>
</comment>
<accession>A0A699UKM7</accession>
<sequence>STGSSNPQNKEGNTAFDEKEHDAEKPDSNDVSAAGPIVPTAGQNYSHSTNLISATGPIVNADGHNYSNSTNPISAAGSSNSNSSLTHGQSSLKDTYQPPD</sequence>
<organism evidence="2">
    <name type="scientific">Tanacetum cinerariifolium</name>
    <name type="common">Dalmatian daisy</name>
    <name type="synonym">Chrysanthemum cinerariifolium</name>
    <dbReference type="NCBI Taxonomy" id="118510"/>
    <lineage>
        <taxon>Eukaryota</taxon>
        <taxon>Viridiplantae</taxon>
        <taxon>Streptophyta</taxon>
        <taxon>Embryophyta</taxon>
        <taxon>Tracheophyta</taxon>
        <taxon>Spermatophyta</taxon>
        <taxon>Magnoliopsida</taxon>
        <taxon>eudicotyledons</taxon>
        <taxon>Gunneridae</taxon>
        <taxon>Pentapetalae</taxon>
        <taxon>asterids</taxon>
        <taxon>campanulids</taxon>
        <taxon>Asterales</taxon>
        <taxon>Asteraceae</taxon>
        <taxon>Asteroideae</taxon>
        <taxon>Anthemideae</taxon>
        <taxon>Anthemidinae</taxon>
        <taxon>Tanacetum</taxon>
    </lineage>
</organism>